<protein>
    <recommendedName>
        <fullName evidence="5">Glutathione peroxidase</fullName>
    </recommendedName>
</protein>
<feature type="chain" id="PRO_5022894077" description="Glutathione peroxidase" evidence="6">
    <location>
        <begin position="19"/>
        <end position="188"/>
    </location>
</feature>
<dbReference type="InterPro" id="IPR029760">
    <property type="entry name" value="GPX_CS"/>
</dbReference>
<dbReference type="PROSITE" id="PS00460">
    <property type="entry name" value="GLUTATHIONE_PEROXID_1"/>
    <property type="match status" value="1"/>
</dbReference>
<dbReference type="PIRSF" id="PIRSF000303">
    <property type="entry name" value="Glutathion_perox"/>
    <property type="match status" value="1"/>
</dbReference>
<feature type="active site" evidence="4">
    <location>
        <position position="60"/>
    </location>
</feature>
<evidence type="ECO:0000259" key="7">
    <source>
        <dbReference type="PROSITE" id="PS51352"/>
    </source>
</evidence>
<dbReference type="Proteomes" id="UP000317243">
    <property type="component" value="Unassembled WGS sequence"/>
</dbReference>
<keyword evidence="3 5" id="KW-0560">Oxidoreductase</keyword>
<keyword evidence="6" id="KW-0732">Signal</keyword>
<evidence type="ECO:0000256" key="1">
    <source>
        <dbReference type="ARBA" id="ARBA00006926"/>
    </source>
</evidence>
<evidence type="ECO:0000256" key="4">
    <source>
        <dbReference type="PIRSR" id="PIRSR000303-1"/>
    </source>
</evidence>
<dbReference type="EMBL" id="SIHI01000001">
    <property type="protein sequence ID" value="TWT56837.1"/>
    <property type="molecule type" value="Genomic_DNA"/>
</dbReference>
<dbReference type="OrthoDB" id="9789406at2"/>
<name>A0A5C5X1G0_9PLAN</name>
<dbReference type="GO" id="GO:0004601">
    <property type="term" value="F:peroxidase activity"/>
    <property type="evidence" value="ECO:0007669"/>
    <property type="project" value="UniProtKB-KW"/>
</dbReference>
<proteinExistence type="inferred from homology"/>
<dbReference type="AlphaFoldDB" id="A0A5C5X1G0"/>
<dbReference type="FunFam" id="3.40.30.10:FF:000010">
    <property type="entry name" value="Glutathione peroxidase"/>
    <property type="match status" value="1"/>
</dbReference>
<evidence type="ECO:0000256" key="5">
    <source>
        <dbReference type="RuleBase" id="RU000499"/>
    </source>
</evidence>
<dbReference type="PANTHER" id="PTHR11592:SF78">
    <property type="entry name" value="GLUTATHIONE PEROXIDASE"/>
    <property type="match status" value="1"/>
</dbReference>
<dbReference type="GO" id="GO:0034599">
    <property type="term" value="P:cellular response to oxidative stress"/>
    <property type="evidence" value="ECO:0007669"/>
    <property type="project" value="TreeGrafter"/>
</dbReference>
<evidence type="ECO:0000256" key="3">
    <source>
        <dbReference type="ARBA" id="ARBA00023002"/>
    </source>
</evidence>
<dbReference type="PROSITE" id="PS00763">
    <property type="entry name" value="GLUTATHIONE_PEROXID_2"/>
    <property type="match status" value="1"/>
</dbReference>
<accession>A0A5C5X1G0</accession>
<evidence type="ECO:0000256" key="6">
    <source>
        <dbReference type="SAM" id="SignalP"/>
    </source>
</evidence>
<dbReference type="InterPro" id="IPR029759">
    <property type="entry name" value="GPX_AS"/>
</dbReference>
<keyword evidence="2 5" id="KW-0575">Peroxidase</keyword>
<evidence type="ECO:0000256" key="2">
    <source>
        <dbReference type="ARBA" id="ARBA00022559"/>
    </source>
</evidence>
<dbReference type="PRINTS" id="PR01011">
    <property type="entry name" value="GLUTPROXDASE"/>
</dbReference>
<dbReference type="Gene3D" id="3.40.30.10">
    <property type="entry name" value="Glutaredoxin"/>
    <property type="match status" value="1"/>
</dbReference>
<dbReference type="RefSeq" id="WP_146506750.1">
    <property type="nucleotide sequence ID" value="NZ_SIHI01000001.1"/>
</dbReference>
<comment type="similarity">
    <text evidence="1 5">Belongs to the glutathione peroxidase family.</text>
</comment>
<organism evidence="8 9">
    <name type="scientific">Thalassoglobus neptunius</name>
    <dbReference type="NCBI Taxonomy" id="1938619"/>
    <lineage>
        <taxon>Bacteria</taxon>
        <taxon>Pseudomonadati</taxon>
        <taxon>Planctomycetota</taxon>
        <taxon>Planctomycetia</taxon>
        <taxon>Planctomycetales</taxon>
        <taxon>Planctomycetaceae</taxon>
        <taxon>Thalassoglobus</taxon>
    </lineage>
</organism>
<keyword evidence="9" id="KW-1185">Reference proteome</keyword>
<dbReference type="SUPFAM" id="SSF52833">
    <property type="entry name" value="Thioredoxin-like"/>
    <property type="match status" value="1"/>
</dbReference>
<feature type="domain" description="Thioredoxin" evidence="7">
    <location>
        <begin position="22"/>
        <end position="186"/>
    </location>
</feature>
<feature type="signal peptide" evidence="6">
    <location>
        <begin position="1"/>
        <end position="18"/>
    </location>
</feature>
<dbReference type="InterPro" id="IPR013766">
    <property type="entry name" value="Thioredoxin_domain"/>
</dbReference>
<gene>
    <name evidence="8" type="primary">gpx1</name>
    <name evidence="8" type="ORF">KOR42_01920</name>
</gene>
<dbReference type="InterPro" id="IPR036249">
    <property type="entry name" value="Thioredoxin-like_sf"/>
</dbReference>
<reference evidence="8 9" key="1">
    <citation type="submission" date="2019-02" db="EMBL/GenBank/DDBJ databases">
        <title>Deep-cultivation of Planctomycetes and their phenomic and genomic characterization uncovers novel biology.</title>
        <authorList>
            <person name="Wiegand S."/>
            <person name="Jogler M."/>
            <person name="Boedeker C."/>
            <person name="Pinto D."/>
            <person name="Vollmers J."/>
            <person name="Rivas-Marin E."/>
            <person name="Kohn T."/>
            <person name="Peeters S.H."/>
            <person name="Heuer A."/>
            <person name="Rast P."/>
            <person name="Oberbeckmann S."/>
            <person name="Bunk B."/>
            <person name="Jeske O."/>
            <person name="Meyerdierks A."/>
            <person name="Storesund J.E."/>
            <person name="Kallscheuer N."/>
            <person name="Luecker S."/>
            <person name="Lage O.M."/>
            <person name="Pohl T."/>
            <person name="Merkel B.J."/>
            <person name="Hornburger P."/>
            <person name="Mueller R.-W."/>
            <person name="Bruemmer F."/>
            <person name="Labrenz M."/>
            <person name="Spormann A.M."/>
            <person name="Op Den Camp H."/>
            <person name="Overmann J."/>
            <person name="Amann R."/>
            <person name="Jetten M.S.M."/>
            <person name="Mascher T."/>
            <person name="Medema M.H."/>
            <person name="Devos D.P."/>
            <person name="Kaster A.-K."/>
            <person name="Ovreas L."/>
            <person name="Rohde M."/>
            <person name="Galperin M.Y."/>
            <person name="Jogler C."/>
        </authorList>
    </citation>
    <scope>NUCLEOTIDE SEQUENCE [LARGE SCALE GENOMIC DNA]</scope>
    <source>
        <strain evidence="8 9">KOR42</strain>
    </source>
</reference>
<evidence type="ECO:0000313" key="9">
    <source>
        <dbReference type="Proteomes" id="UP000317243"/>
    </source>
</evidence>
<dbReference type="PROSITE" id="PS51352">
    <property type="entry name" value="THIOREDOXIN_2"/>
    <property type="match status" value="1"/>
</dbReference>
<comment type="caution">
    <text evidence="8">The sequence shown here is derived from an EMBL/GenBank/DDBJ whole genome shotgun (WGS) entry which is preliminary data.</text>
</comment>
<dbReference type="Pfam" id="PF00255">
    <property type="entry name" value="GSHPx"/>
    <property type="match status" value="1"/>
</dbReference>
<sequence precursor="true">MKQLLTAAVLSTFVFVLASSGVAEEANVLQGKMKTLDGEAVDLSTYDDKVVMVVNVASKCGATPQYEALQDLYETFKDDGLVVIGFPCNQFGSQEPGSAAQIREFCTSKYSVTFPMMEKIEVNGESASPLYQKLVKTETKPKGAGPIGWNFEKFLINRDGQVIARFGTSTQPDDAEVVSVIREALKKS</sequence>
<dbReference type="CDD" id="cd00340">
    <property type="entry name" value="GSH_Peroxidase"/>
    <property type="match status" value="1"/>
</dbReference>
<dbReference type="PANTHER" id="PTHR11592">
    <property type="entry name" value="GLUTATHIONE PEROXIDASE"/>
    <property type="match status" value="1"/>
</dbReference>
<dbReference type="InterPro" id="IPR000889">
    <property type="entry name" value="Glutathione_peroxidase"/>
</dbReference>
<dbReference type="PROSITE" id="PS51355">
    <property type="entry name" value="GLUTATHIONE_PEROXID_3"/>
    <property type="match status" value="1"/>
</dbReference>
<evidence type="ECO:0000313" key="8">
    <source>
        <dbReference type="EMBL" id="TWT56837.1"/>
    </source>
</evidence>